<reference evidence="2 3" key="1">
    <citation type="journal article" date="2020" name="IScience">
        <title>Genome Sequencing of the Endangered Kingdonia uniflora (Circaeasteraceae, Ranunculales) Reveals Potential Mechanisms of Evolutionary Specialization.</title>
        <authorList>
            <person name="Sun Y."/>
            <person name="Deng T."/>
            <person name="Zhang A."/>
            <person name="Moore M.J."/>
            <person name="Landis J.B."/>
            <person name="Lin N."/>
            <person name="Zhang H."/>
            <person name="Zhang X."/>
            <person name="Huang J."/>
            <person name="Zhang X."/>
            <person name="Sun H."/>
            <person name="Wang H."/>
        </authorList>
    </citation>
    <scope>NUCLEOTIDE SEQUENCE [LARGE SCALE GENOMIC DNA]</scope>
    <source>
        <strain evidence="2">TB1705</strain>
        <tissue evidence="2">Leaf</tissue>
    </source>
</reference>
<comment type="caution">
    <text evidence="2">The sequence shown here is derived from an EMBL/GenBank/DDBJ whole genome shotgun (WGS) entry which is preliminary data.</text>
</comment>
<feature type="signal peptide" evidence="1">
    <location>
        <begin position="1"/>
        <end position="23"/>
    </location>
</feature>
<dbReference type="GO" id="GO:0043240">
    <property type="term" value="C:Fanconi anaemia nuclear complex"/>
    <property type="evidence" value="ECO:0007669"/>
    <property type="project" value="InterPro"/>
</dbReference>
<gene>
    <name evidence="2" type="ORF">GIB67_020180</name>
</gene>
<dbReference type="AlphaFoldDB" id="A0A7J7NUN3"/>
<accession>A0A7J7NUN3</accession>
<dbReference type="EMBL" id="JACGCM010000563">
    <property type="protein sequence ID" value="KAF6170618.1"/>
    <property type="molecule type" value="Genomic_DNA"/>
</dbReference>
<dbReference type="GO" id="GO:0036297">
    <property type="term" value="P:interstrand cross-link repair"/>
    <property type="evidence" value="ECO:0007669"/>
    <property type="project" value="InterPro"/>
</dbReference>
<evidence type="ECO:0000313" key="2">
    <source>
        <dbReference type="EMBL" id="KAF6170618.1"/>
    </source>
</evidence>
<name>A0A7J7NUN3_9MAGN</name>
<protein>
    <submittedName>
        <fullName evidence="2">Uncharacterized protein</fullName>
    </submittedName>
</protein>
<keyword evidence="1" id="KW-0732">Signal</keyword>
<dbReference type="OrthoDB" id="1930482at2759"/>
<evidence type="ECO:0000313" key="3">
    <source>
        <dbReference type="Proteomes" id="UP000541444"/>
    </source>
</evidence>
<sequence length="112" mass="12706">MLLFMDLQLLLLPLISIPKSVLPFQLMIQGLRHLFSATLARAGDFVLKQLVHTLPLRDMHLSALLTAAVETDLNDLGRTKIDSLSVYLKNLMLKNKPMDLQSPHNFLDIKMK</sequence>
<organism evidence="2 3">
    <name type="scientific">Kingdonia uniflora</name>
    <dbReference type="NCBI Taxonomy" id="39325"/>
    <lineage>
        <taxon>Eukaryota</taxon>
        <taxon>Viridiplantae</taxon>
        <taxon>Streptophyta</taxon>
        <taxon>Embryophyta</taxon>
        <taxon>Tracheophyta</taxon>
        <taxon>Spermatophyta</taxon>
        <taxon>Magnoliopsida</taxon>
        <taxon>Ranunculales</taxon>
        <taxon>Circaeasteraceae</taxon>
        <taxon>Kingdonia</taxon>
    </lineage>
</organism>
<evidence type="ECO:0000256" key="1">
    <source>
        <dbReference type="SAM" id="SignalP"/>
    </source>
</evidence>
<dbReference type="Proteomes" id="UP000541444">
    <property type="component" value="Unassembled WGS sequence"/>
</dbReference>
<feature type="chain" id="PRO_5029705463" evidence="1">
    <location>
        <begin position="24"/>
        <end position="112"/>
    </location>
</feature>
<dbReference type="PANTHER" id="PTHR14449">
    <property type="entry name" value="FANCONI ANEMIA GROUP F PROTEIN FANCF"/>
    <property type="match status" value="1"/>
</dbReference>
<dbReference type="InterPro" id="IPR035428">
    <property type="entry name" value="FANCF"/>
</dbReference>
<keyword evidence="3" id="KW-1185">Reference proteome</keyword>
<dbReference type="PANTHER" id="PTHR14449:SF2">
    <property type="entry name" value="FANCONI ANEMIA GROUP F PROTEIN"/>
    <property type="match status" value="1"/>
</dbReference>
<proteinExistence type="predicted"/>